<keyword evidence="2" id="KW-1185">Reference proteome</keyword>
<organism evidence="1 2">
    <name type="scientific">Caerostris darwini</name>
    <dbReference type="NCBI Taxonomy" id="1538125"/>
    <lineage>
        <taxon>Eukaryota</taxon>
        <taxon>Metazoa</taxon>
        <taxon>Ecdysozoa</taxon>
        <taxon>Arthropoda</taxon>
        <taxon>Chelicerata</taxon>
        <taxon>Arachnida</taxon>
        <taxon>Araneae</taxon>
        <taxon>Araneomorphae</taxon>
        <taxon>Entelegynae</taxon>
        <taxon>Araneoidea</taxon>
        <taxon>Araneidae</taxon>
        <taxon>Caerostris</taxon>
    </lineage>
</organism>
<evidence type="ECO:0000313" key="2">
    <source>
        <dbReference type="Proteomes" id="UP001054837"/>
    </source>
</evidence>
<comment type="caution">
    <text evidence="1">The sequence shown here is derived from an EMBL/GenBank/DDBJ whole genome shotgun (WGS) entry which is preliminary data.</text>
</comment>
<dbReference type="EMBL" id="BPLQ01005249">
    <property type="protein sequence ID" value="GIY13486.1"/>
    <property type="molecule type" value="Genomic_DNA"/>
</dbReference>
<dbReference type="AlphaFoldDB" id="A0AAV4QX92"/>
<accession>A0AAV4QX92</accession>
<dbReference type="Proteomes" id="UP001054837">
    <property type="component" value="Unassembled WGS sequence"/>
</dbReference>
<proteinExistence type="predicted"/>
<name>A0AAV4QX92_9ARAC</name>
<gene>
    <name evidence="1" type="ORF">CDAR_507741</name>
</gene>
<protein>
    <submittedName>
        <fullName evidence="1">Uncharacterized protein</fullName>
    </submittedName>
</protein>
<sequence length="87" mass="10198">MAGRQAFHSSIEVKWGAGGYFGCWQKECYMDDVKVKMISSMQHWNRAKRRLRLSYECGFRICKFPNLFLSLSAGFWCKYLPVTKFGI</sequence>
<reference evidence="1 2" key="1">
    <citation type="submission" date="2021-06" db="EMBL/GenBank/DDBJ databases">
        <title>Caerostris darwini draft genome.</title>
        <authorList>
            <person name="Kono N."/>
            <person name="Arakawa K."/>
        </authorList>
    </citation>
    <scope>NUCLEOTIDE SEQUENCE [LARGE SCALE GENOMIC DNA]</scope>
</reference>
<evidence type="ECO:0000313" key="1">
    <source>
        <dbReference type="EMBL" id="GIY13486.1"/>
    </source>
</evidence>